<dbReference type="Pfam" id="PF08241">
    <property type="entry name" value="Methyltransf_11"/>
    <property type="match status" value="1"/>
</dbReference>
<feature type="domain" description="Methyltransferase type 11" evidence="2">
    <location>
        <begin position="89"/>
        <end position="194"/>
    </location>
</feature>
<accession>A0A0G4HLL4</accession>
<dbReference type="InterPro" id="IPR029063">
    <property type="entry name" value="SAM-dependent_MTases_sf"/>
</dbReference>
<reference evidence="3" key="1">
    <citation type="submission" date="2014-11" db="EMBL/GenBank/DDBJ databases">
        <authorList>
            <person name="Otto D Thomas"/>
            <person name="Naeem Raeece"/>
        </authorList>
    </citation>
    <scope>NUCLEOTIDE SEQUENCE</scope>
</reference>
<dbReference type="SUPFAM" id="SSF53335">
    <property type="entry name" value="S-adenosyl-L-methionine-dependent methyltransferases"/>
    <property type="match status" value="1"/>
</dbReference>
<feature type="region of interest" description="Disordered" evidence="1">
    <location>
        <begin position="1"/>
        <end position="32"/>
    </location>
</feature>
<evidence type="ECO:0000259" key="2">
    <source>
        <dbReference type="Pfam" id="PF08241"/>
    </source>
</evidence>
<dbReference type="InterPro" id="IPR013216">
    <property type="entry name" value="Methyltransf_11"/>
</dbReference>
<proteinExistence type="predicted"/>
<protein>
    <recommendedName>
        <fullName evidence="2">Methyltransferase type 11 domain-containing protein</fullName>
    </recommendedName>
</protein>
<gene>
    <name evidence="3" type="ORF">Cvel_7368</name>
</gene>
<sequence>MSSSNSSSVKAAAQSESGRVSEGTKLKEEPQGEAWSTHAALFGKFFAEFTNLFAKAAVDGLVAAFLQQKRPAGLGSRVRPVRVLDIAAGTGVGALCAIDALFAGDPGLFLSVTATDISAGMLSTLESGERLTKAKAAHGDQLVFDTKVADMCQLDFVESGTVDVAVIMFGIMFPDDPVAAMKEVKRILSPTGVATIVTWHYNFFIEMMKHAAVDSGKVKRVEDLVLSVEKFGQESVMRNLAEAAGFDRRTECSCTFVSRQSVPIPASVMVATMNTNPASAPYGPFDPERLSQLLARRCPGVTAPALREGGEKEGGDTVDREPATITEGTALCFNLGF</sequence>
<dbReference type="EMBL" id="CDMZ01003076">
    <property type="protein sequence ID" value="CEM45013.1"/>
    <property type="molecule type" value="Genomic_DNA"/>
</dbReference>
<dbReference type="VEuPathDB" id="CryptoDB:Cvel_7368"/>
<name>A0A0G4HLL4_9ALVE</name>
<feature type="compositionally biased region" description="Low complexity" evidence="1">
    <location>
        <begin position="1"/>
        <end position="15"/>
    </location>
</feature>
<dbReference type="GO" id="GO:0008757">
    <property type="term" value="F:S-adenosylmethionine-dependent methyltransferase activity"/>
    <property type="evidence" value="ECO:0007669"/>
    <property type="project" value="InterPro"/>
</dbReference>
<evidence type="ECO:0000256" key="1">
    <source>
        <dbReference type="SAM" id="MobiDB-lite"/>
    </source>
</evidence>
<evidence type="ECO:0000313" key="3">
    <source>
        <dbReference type="EMBL" id="CEM45013.1"/>
    </source>
</evidence>
<dbReference type="PANTHER" id="PTHR43591">
    <property type="entry name" value="METHYLTRANSFERASE"/>
    <property type="match status" value="1"/>
</dbReference>
<organism evidence="3">
    <name type="scientific">Chromera velia CCMP2878</name>
    <dbReference type="NCBI Taxonomy" id="1169474"/>
    <lineage>
        <taxon>Eukaryota</taxon>
        <taxon>Sar</taxon>
        <taxon>Alveolata</taxon>
        <taxon>Colpodellida</taxon>
        <taxon>Chromeraceae</taxon>
        <taxon>Chromera</taxon>
    </lineage>
</organism>
<dbReference type="AlphaFoldDB" id="A0A0G4HLL4"/>
<dbReference type="Gene3D" id="3.40.50.150">
    <property type="entry name" value="Vaccinia Virus protein VP39"/>
    <property type="match status" value="1"/>
</dbReference>
<dbReference type="CDD" id="cd02440">
    <property type="entry name" value="AdoMet_MTases"/>
    <property type="match status" value="1"/>
</dbReference>